<accession>A0A8J4AQ50</accession>
<evidence type="ECO:0000313" key="3">
    <source>
        <dbReference type="EMBL" id="GIL45370.1"/>
    </source>
</evidence>
<dbReference type="SUPFAM" id="SSF52833">
    <property type="entry name" value="Thioredoxin-like"/>
    <property type="match status" value="1"/>
</dbReference>
<reference evidence="3" key="1">
    <citation type="journal article" date="2021" name="Proc. Natl. Acad. Sci. U.S.A.">
        <title>Three genomes in the algal genus Volvox reveal the fate of a haploid sex-determining region after a transition to homothallism.</title>
        <authorList>
            <person name="Yamamoto K."/>
            <person name="Hamaji T."/>
            <person name="Kawai-Toyooka H."/>
            <person name="Matsuzaki R."/>
            <person name="Takahashi F."/>
            <person name="Nishimura Y."/>
            <person name="Kawachi M."/>
            <person name="Noguchi H."/>
            <person name="Minakuchi Y."/>
            <person name="Umen J.G."/>
            <person name="Toyoda A."/>
            <person name="Nozaki H."/>
        </authorList>
    </citation>
    <scope>NUCLEOTIDE SEQUENCE</scope>
    <source>
        <strain evidence="3">NIES-3780</strain>
    </source>
</reference>
<dbReference type="FunFam" id="3.40.30.10:FF:000245">
    <property type="entry name" value="Thioredoxin"/>
    <property type="match status" value="1"/>
</dbReference>
<proteinExistence type="predicted"/>
<dbReference type="Proteomes" id="UP000747399">
    <property type="component" value="Unassembled WGS sequence"/>
</dbReference>
<keyword evidence="4" id="KW-1185">Reference proteome</keyword>
<dbReference type="InterPro" id="IPR013766">
    <property type="entry name" value="Thioredoxin_domain"/>
</dbReference>
<comment type="caution">
    <text evidence="3">The sequence shown here is derived from an EMBL/GenBank/DDBJ whole genome shotgun (WGS) entry which is preliminary data.</text>
</comment>
<evidence type="ECO:0000259" key="2">
    <source>
        <dbReference type="PROSITE" id="PS51352"/>
    </source>
</evidence>
<keyword evidence="1" id="KW-1015">Disulfide bond</keyword>
<dbReference type="Gene3D" id="3.40.30.10">
    <property type="entry name" value="Glutaredoxin"/>
    <property type="match status" value="1"/>
</dbReference>
<dbReference type="EMBL" id="BNCO01000003">
    <property type="protein sequence ID" value="GIL45370.1"/>
    <property type="molecule type" value="Genomic_DNA"/>
</dbReference>
<protein>
    <recommendedName>
        <fullName evidence="2">Thioredoxin domain-containing protein</fullName>
    </recommendedName>
</protein>
<dbReference type="PROSITE" id="PS51352">
    <property type="entry name" value="THIOREDOXIN_2"/>
    <property type="match status" value="1"/>
</dbReference>
<dbReference type="PANTHER" id="PTHR46115">
    <property type="entry name" value="THIOREDOXIN-LIKE PROTEIN 1"/>
    <property type="match status" value="1"/>
</dbReference>
<feature type="domain" description="Thioredoxin" evidence="2">
    <location>
        <begin position="22"/>
        <end position="147"/>
    </location>
</feature>
<dbReference type="CDD" id="cd02947">
    <property type="entry name" value="TRX_family"/>
    <property type="match status" value="1"/>
</dbReference>
<dbReference type="AlphaFoldDB" id="A0A8J4AQ50"/>
<evidence type="ECO:0000313" key="4">
    <source>
        <dbReference type="Proteomes" id="UP000747399"/>
    </source>
</evidence>
<evidence type="ECO:0000256" key="1">
    <source>
        <dbReference type="ARBA" id="ARBA00023157"/>
    </source>
</evidence>
<sequence length="147" mass="16006">MLSQVARSARCGQQIVQVYSTSLLGRGACYATAGAADKVIEVQSDKDFASKLKEVADSGSLLICDFTAKWCGPCRMIAPIFSQLSNKYDNVSFVKIDIDNPGVATTVNDHSITGVPTFVYYKGGRRVESFSGARAEFLEELIKKHTK</sequence>
<dbReference type="PRINTS" id="PR00421">
    <property type="entry name" value="THIOREDOXIN"/>
</dbReference>
<gene>
    <name evidence="3" type="ORF">Vafri_2623</name>
</gene>
<name>A0A8J4AQ50_9CHLO</name>
<dbReference type="Pfam" id="PF00085">
    <property type="entry name" value="Thioredoxin"/>
    <property type="match status" value="1"/>
</dbReference>
<dbReference type="InterPro" id="IPR036249">
    <property type="entry name" value="Thioredoxin-like_sf"/>
</dbReference>
<organism evidence="3 4">
    <name type="scientific">Volvox africanus</name>
    <dbReference type="NCBI Taxonomy" id="51714"/>
    <lineage>
        <taxon>Eukaryota</taxon>
        <taxon>Viridiplantae</taxon>
        <taxon>Chlorophyta</taxon>
        <taxon>core chlorophytes</taxon>
        <taxon>Chlorophyceae</taxon>
        <taxon>CS clade</taxon>
        <taxon>Chlamydomonadales</taxon>
        <taxon>Volvocaceae</taxon>
        <taxon>Volvox</taxon>
    </lineage>
</organism>